<proteinExistence type="predicted"/>
<dbReference type="InterPro" id="IPR001789">
    <property type="entry name" value="Sig_transdc_resp-reg_receiver"/>
</dbReference>
<evidence type="ECO:0000259" key="5">
    <source>
        <dbReference type="PROSITE" id="PS50110"/>
    </source>
</evidence>
<keyword evidence="1 3" id="KW-0597">Phosphoprotein</keyword>
<dbReference type="Pfam" id="PF00072">
    <property type="entry name" value="Response_reg"/>
    <property type="match status" value="1"/>
</dbReference>
<dbReference type="InterPro" id="IPR016032">
    <property type="entry name" value="Sig_transdc_resp-reg_C-effctor"/>
</dbReference>
<accession>A0A6M4IVI3</accession>
<dbReference type="Proteomes" id="UP000500938">
    <property type="component" value="Chromosome"/>
</dbReference>
<dbReference type="EMBL" id="CP053085">
    <property type="protein sequence ID" value="QJR38195.1"/>
    <property type="molecule type" value="Genomic_DNA"/>
</dbReference>
<reference evidence="6 7" key="1">
    <citation type="submission" date="2020-05" db="EMBL/GenBank/DDBJ databases">
        <title>Complete genome sequence of Gemmatimonas greenlandica TET16.</title>
        <authorList>
            <person name="Zeng Y."/>
        </authorList>
    </citation>
    <scope>NUCLEOTIDE SEQUENCE [LARGE SCALE GENOMIC DNA]</scope>
    <source>
        <strain evidence="6 7">TET16</strain>
    </source>
</reference>
<dbReference type="CDD" id="cd17535">
    <property type="entry name" value="REC_NarL-like"/>
    <property type="match status" value="1"/>
</dbReference>
<feature type="domain" description="HTH luxR-type" evidence="4">
    <location>
        <begin position="148"/>
        <end position="213"/>
    </location>
</feature>
<evidence type="ECO:0000313" key="6">
    <source>
        <dbReference type="EMBL" id="QJR38195.1"/>
    </source>
</evidence>
<dbReference type="GO" id="GO:0000160">
    <property type="term" value="P:phosphorelay signal transduction system"/>
    <property type="evidence" value="ECO:0007669"/>
    <property type="project" value="InterPro"/>
</dbReference>
<dbReference type="SMART" id="SM00448">
    <property type="entry name" value="REC"/>
    <property type="match status" value="1"/>
</dbReference>
<dbReference type="GO" id="GO:0003677">
    <property type="term" value="F:DNA binding"/>
    <property type="evidence" value="ECO:0007669"/>
    <property type="project" value="UniProtKB-KW"/>
</dbReference>
<evidence type="ECO:0000256" key="1">
    <source>
        <dbReference type="ARBA" id="ARBA00022553"/>
    </source>
</evidence>
<dbReference type="SUPFAM" id="SSF46894">
    <property type="entry name" value="C-terminal effector domain of the bipartite response regulators"/>
    <property type="match status" value="1"/>
</dbReference>
<dbReference type="PROSITE" id="PS50110">
    <property type="entry name" value="RESPONSE_REGULATORY"/>
    <property type="match status" value="1"/>
</dbReference>
<dbReference type="SUPFAM" id="SSF52172">
    <property type="entry name" value="CheY-like"/>
    <property type="match status" value="1"/>
</dbReference>
<dbReference type="InterPro" id="IPR058245">
    <property type="entry name" value="NreC/VraR/RcsB-like_REC"/>
</dbReference>
<dbReference type="PRINTS" id="PR00038">
    <property type="entry name" value="HTHLUXR"/>
</dbReference>
<feature type="modified residue" description="4-aspartylphosphate" evidence="3">
    <location>
        <position position="67"/>
    </location>
</feature>
<dbReference type="Gene3D" id="3.40.50.2300">
    <property type="match status" value="1"/>
</dbReference>
<evidence type="ECO:0000313" key="7">
    <source>
        <dbReference type="Proteomes" id="UP000500938"/>
    </source>
</evidence>
<name>A0A6M4IVI3_9BACT</name>
<dbReference type="AlphaFoldDB" id="A0A6M4IVI3"/>
<keyword evidence="2" id="KW-0238">DNA-binding</keyword>
<evidence type="ECO:0000256" key="2">
    <source>
        <dbReference type="ARBA" id="ARBA00023125"/>
    </source>
</evidence>
<gene>
    <name evidence="6" type="ORF">HKW67_10730</name>
</gene>
<dbReference type="Pfam" id="PF00196">
    <property type="entry name" value="GerE"/>
    <property type="match status" value="1"/>
</dbReference>
<dbReference type="PROSITE" id="PS00622">
    <property type="entry name" value="HTH_LUXR_1"/>
    <property type="match status" value="1"/>
</dbReference>
<evidence type="ECO:0000259" key="4">
    <source>
        <dbReference type="PROSITE" id="PS50043"/>
    </source>
</evidence>
<dbReference type="GO" id="GO:0006355">
    <property type="term" value="P:regulation of DNA-templated transcription"/>
    <property type="evidence" value="ECO:0007669"/>
    <property type="project" value="InterPro"/>
</dbReference>
<dbReference type="SMART" id="SM00421">
    <property type="entry name" value="HTH_LUXR"/>
    <property type="match status" value="1"/>
</dbReference>
<evidence type="ECO:0000256" key="3">
    <source>
        <dbReference type="PROSITE-ProRule" id="PRU00169"/>
    </source>
</evidence>
<dbReference type="PANTHER" id="PTHR43214">
    <property type="entry name" value="TWO-COMPONENT RESPONSE REGULATOR"/>
    <property type="match status" value="1"/>
</dbReference>
<dbReference type="KEGG" id="ggr:HKW67_10730"/>
<organism evidence="6 7">
    <name type="scientific">Gemmatimonas groenlandica</name>
    <dbReference type="NCBI Taxonomy" id="2732249"/>
    <lineage>
        <taxon>Bacteria</taxon>
        <taxon>Pseudomonadati</taxon>
        <taxon>Gemmatimonadota</taxon>
        <taxon>Gemmatimonadia</taxon>
        <taxon>Gemmatimonadales</taxon>
        <taxon>Gemmatimonadaceae</taxon>
        <taxon>Gemmatimonas</taxon>
    </lineage>
</organism>
<dbReference type="InterPro" id="IPR039420">
    <property type="entry name" value="WalR-like"/>
</dbReference>
<protein>
    <submittedName>
        <fullName evidence="6">Response regulator transcription factor</fullName>
    </submittedName>
</protein>
<keyword evidence="7" id="KW-1185">Reference proteome</keyword>
<dbReference type="PROSITE" id="PS50043">
    <property type="entry name" value="HTH_LUXR_2"/>
    <property type="match status" value="1"/>
</dbReference>
<feature type="domain" description="Response regulatory" evidence="5">
    <location>
        <begin position="16"/>
        <end position="132"/>
    </location>
</feature>
<dbReference type="InterPro" id="IPR000792">
    <property type="entry name" value="Tscrpt_reg_LuxR_C"/>
</dbReference>
<dbReference type="CDD" id="cd06170">
    <property type="entry name" value="LuxR_C_like"/>
    <property type="match status" value="1"/>
</dbReference>
<dbReference type="InterPro" id="IPR011006">
    <property type="entry name" value="CheY-like_superfamily"/>
</dbReference>
<dbReference type="PANTHER" id="PTHR43214:SF43">
    <property type="entry name" value="TWO-COMPONENT RESPONSE REGULATOR"/>
    <property type="match status" value="1"/>
</dbReference>
<sequence>MTSVEGGSPAVSKPIRLLLVDDHCIMREGLAALLSQKPGLEVVGQASNGEEALELFRTLQPDLAIVDLRMEPMDGAEITEAMREMNPNARVVLLTTYDTDDEVFRGLRAGAASYLLKDVGTAQLIDTIHAVHAGRKAISPEIAAKLADHVASDALTGRQQEVLLCVAQGKSNLEIANTLYISEGTVKAHVKAILKKLEARDRTQAITIAIRRGLVRTL</sequence>